<protein>
    <recommendedName>
        <fullName evidence="3">Transcriptional regulator</fullName>
    </recommendedName>
</protein>
<dbReference type="HOGENOM" id="CLU_2737371_0_0_6"/>
<dbReference type="STRING" id="666685.R2APBS1_2834"/>
<sequence>MSLTEWTKDAQALIREWQGDAAEQERIAQRLTGAERSAAMAHGNTKSACANALQRLMWMHGFAPVPKGVKP</sequence>
<keyword evidence="2" id="KW-1185">Reference proteome</keyword>
<dbReference type="RefSeq" id="WP_015448381.1">
    <property type="nucleotide sequence ID" value="NC_020541.1"/>
</dbReference>
<dbReference type="Proteomes" id="UP000011859">
    <property type="component" value="Chromosome"/>
</dbReference>
<evidence type="ECO:0008006" key="3">
    <source>
        <dbReference type="Google" id="ProtNLM"/>
    </source>
</evidence>
<evidence type="ECO:0000313" key="1">
    <source>
        <dbReference type="EMBL" id="AGG89911.1"/>
    </source>
</evidence>
<gene>
    <name evidence="1" type="ORF">R2APBS1_2834</name>
</gene>
<organism evidence="1 2">
    <name type="scientific">Rhodanobacter denitrificans</name>
    <dbReference type="NCBI Taxonomy" id="666685"/>
    <lineage>
        <taxon>Bacteria</taxon>
        <taxon>Pseudomonadati</taxon>
        <taxon>Pseudomonadota</taxon>
        <taxon>Gammaproteobacteria</taxon>
        <taxon>Lysobacterales</taxon>
        <taxon>Rhodanobacteraceae</taxon>
        <taxon>Rhodanobacter</taxon>
    </lineage>
</organism>
<dbReference type="AlphaFoldDB" id="M4NQP2"/>
<dbReference type="KEGG" id="rhd:R2APBS1_2834"/>
<accession>M4NQP2</accession>
<reference evidence="1 2" key="1">
    <citation type="submission" date="2012-04" db="EMBL/GenBank/DDBJ databases">
        <title>Complete genome of Rhodanobacter sp. 2APBS1.</title>
        <authorList>
            <consortium name="US DOE Joint Genome Institute"/>
            <person name="Huntemann M."/>
            <person name="Wei C.-L."/>
            <person name="Han J."/>
            <person name="Detter J.C."/>
            <person name="Han C."/>
            <person name="Tapia R."/>
            <person name="Munk A.C.C."/>
            <person name="Chen A."/>
            <person name="Krypides N."/>
            <person name="Mavromatis K."/>
            <person name="Markowitz V."/>
            <person name="Szeto E."/>
            <person name="Ivanova N."/>
            <person name="Mikhailova N."/>
            <person name="Ovchinnikova G."/>
            <person name="Pagani I."/>
            <person name="Pati A."/>
            <person name="Goodwin L."/>
            <person name="Peters L."/>
            <person name="Pitluck S."/>
            <person name="Woyke T."/>
            <person name="Prakash O."/>
            <person name="Elkins J."/>
            <person name="Brown S."/>
            <person name="Palumbo A."/>
            <person name="Hemme C."/>
            <person name="Zhou J."/>
            <person name="Watson D."/>
            <person name="Jardine P."/>
            <person name="Kostka J."/>
            <person name="Green S."/>
        </authorList>
    </citation>
    <scope>NUCLEOTIDE SEQUENCE [LARGE SCALE GENOMIC DNA]</scope>
    <source>
        <strain evidence="1 2">2APBS1</strain>
    </source>
</reference>
<dbReference type="EMBL" id="CP003470">
    <property type="protein sequence ID" value="AGG89911.1"/>
    <property type="molecule type" value="Genomic_DNA"/>
</dbReference>
<proteinExistence type="predicted"/>
<evidence type="ECO:0000313" key="2">
    <source>
        <dbReference type="Proteomes" id="UP000011859"/>
    </source>
</evidence>
<name>M4NQP2_9GAMM</name>